<dbReference type="CDD" id="cd18008">
    <property type="entry name" value="DEXDc_SHPRH-like"/>
    <property type="match status" value="1"/>
</dbReference>
<feature type="compositionally biased region" description="Basic and acidic residues" evidence="10">
    <location>
        <begin position="586"/>
        <end position="601"/>
    </location>
</feature>
<dbReference type="InterPro" id="IPR038718">
    <property type="entry name" value="SNF2-like_sf"/>
</dbReference>
<reference evidence="15" key="1">
    <citation type="submission" date="2019-04" db="EMBL/GenBank/DDBJ databases">
        <authorList>
            <person name="Melise S."/>
            <person name="Noan J."/>
            <person name="Okalmin O."/>
        </authorList>
    </citation>
    <scope>NUCLEOTIDE SEQUENCE</scope>
    <source>
        <strain evidence="15">FN9</strain>
    </source>
</reference>
<dbReference type="InterPro" id="IPR049730">
    <property type="entry name" value="SNF2/RAD54-like_C"/>
</dbReference>
<keyword evidence="2" id="KW-0479">Metal-binding</keyword>
<dbReference type="InterPro" id="IPR001650">
    <property type="entry name" value="Helicase_C-like"/>
</dbReference>
<dbReference type="AlphaFoldDB" id="A0A4E9DTM0"/>
<evidence type="ECO:0000313" key="14">
    <source>
        <dbReference type="EMBL" id="CAG1991062.1"/>
    </source>
</evidence>
<feature type="domain" description="Helicase ATP-binding" evidence="12">
    <location>
        <begin position="309"/>
        <end position="505"/>
    </location>
</feature>
<dbReference type="GO" id="GO:0008270">
    <property type="term" value="F:zinc ion binding"/>
    <property type="evidence" value="ECO:0007669"/>
    <property type="project" value="UniProtKB-KW"/>
</dbReference>
<gene>
    <name evidence="15" type="ORF">FUG_LOCUS89243</name>
    <name evidence="14" type="ORF">MDCFG202_LOCUS335349</name>
</gene>
<keyword evidence="6" id="KW-0347">Helicase</keyword>
<dbReference type="Gene3D" id="3.40.50.10810">
    <property type="entry name" value="Tandem AAA-ATPase domain"/>
    <property type="match status" value="1"/>
</dbReference>
<evidence type="ECO:0000313" key="15">
    <source>
        <dbReference type="EMBL" id="VIO53458.1"/>
    </source>
</evidence>
<proteinExistence type="inferred from homology"/>
<feature type="compositionally biased region" description="Acidic residues" evidence="10">
    <location>
        <begin position="602"/>
        <end position="612"/>
    </location>
</feature>
<comment type="similarity">
    <text evidence="1">Belongs to the SNF2/RAD54 helicase family.</text>
</comment>
<keyword evidence="7" id="KW-0862">Zinc</keyword>
<dbReference type="GO" id="GO:0005524">
    <property type="term" value="F:ATP binding"/>
    <property type="evidence" value="ECO:0007669"/>
    <property type="project" value="UniProtKB-KW"/>
</dbReference>
<feature type="compositionally biased region" description="Basic and acidic residues" evidence="10">
    <location>
        <begin position="17"/>
        <end position="33"/>
    </location>
</feature>
<dbReference type="InterPro" id="IPR001841">
    <property type="entry name" value="Znf_RING"/>
</dbReference>
<evidence type="ECO:0000259" key="11">
    <source>
        <dbReference type="PROSITE" id="PS50089"/>
    </source>
</evidence>
<organism evidence="15">
    <name type="scientific">Gibberella zeae</name>
    <name type="common">Wheat head blight fungus</name>
    <name type="synonym">Fusarium graminearum</name>
    <dbReference type="NCBI Taxonomy" id="5518"/>
    <lineage>
        <taxon>Eukaryota</taxon>
        <taxon>Fungi</taxon>
        <taxon>Dikarya</taxon>
        <taxon>Ascomycota</taxon>
        <taxon>Pezizomycotina</taxon>
        <taxon>Sordariomycetes</taxon>
        <taxon>Hypocreomycetidae</taxon>
        <taxon>Hypocreales</taxon>
        <taxon>Nectriaceae</taxon>
        <taxon>Fusarium</taxon>
    </lineage>
</organism>
<dbReference type="InterPro" id="IPR027417">
    <property type="entry name" value="P-loop_NTPase"/>
</dbReference>
<dbReference type="PROSITE" id="PS51194">
    <property type="entry name" value="HELICASE_CTER"/>
    <property type="match status" value="1"/>
</dbReference>
<evidence type="ECO:0000256" key="8">
    <source>
        <dbReference type="ARBA" id="ARBA00022840"/>
    </source>
</evidence>
<protein>
    <recommendedName>
        <fullName evidence="16">DNA repair protein RAD5</fullName>
    </recommendedName>
</protein>
<dbReference type="PROSITE" id="PS51192">
    <property type="entry name" value="HELICASE_ATP_BIND_1"/>
    <property type="match status" value="1"/>
</dbReference>
<evidence type="ECO:0008006" key="16">
    <source>
        <dbReference type="Google" id="ProtNLM"/>
    </source>
</evidence>
<evidence type="ECO:0000259" key="12">
    <source>
        <dbReference type="PROSITE" id="PS51192"/>
    </source>
</evidence>
<keyword evidence="5" id="KW-0378">Hydrolase</keyword>
<dbReference type="SUPFAM" id="SSF57850">
    <property type="entry name" value="RING/U-box"/>
    <property type="match status" value="1"/>
</dbReference>
<feature type="domain" description="Helicase C-terminal" evidence="13">
    <location>
        <begin position="858"/>
        <end position="1036"/>
    </location>
</feature>
<sequence>MGPPPSQPDQPDGMELDVTKPVDMKPVDMKSKDPQATPYIKTERSPSPPAECSPERLDLSTEDLEFLTRKAIPKTVPAAGRGVTQASNTTAEYQGEHDDDRPDDDEILDDDDSDFRMDDHSEHDSDDDRVAVKAEKPSDSKGNSPTGAKKRRKPAKTAREYWQREVQRENEAEGKKRKLNGDEDSPQKARKTSAKSSAGLDARNLASLLANSLHDMEDIDQNTAGECVPSMGSIQASSKRDQIRQMMNSIPEGCDTRRTKTQKKELKEAMVSFGLCNVKEANGKWRLTGIGERLESHQLTAAQWMVKREAKDLSPAGGILADDTGMGKTVSTLACVVSHPPEPEDIQQFSKATLVVLPNRAMVTQWQNQITKFCYFQEALDKAVRYSKAECKNIDWWGSRWVVLTTYSELISQALTPVAINKLKAEYQRDPEGFSKEMSEQWGPLFKIRWYRVILDEGQAIKNRNSSTALACCSLTAKYRWVLTATPISNGIQEFYPYLKFIGCSFTQSLREFKEQYITGSNAEQNIRLIVSMVMLRRTHKDTFLGNKITNLPSSKCYDLWITPPSWELALSKAIDNQYDVKILEDEGDNKDGDNKDGHNDEADDKDVDNGEDTAKDGKTSEPEGSGTQKSKAMAARCTRMRQAASHPFNLEMFLRGDDSKEIVEWILEQYKENIQKPNTDTEQQIQDAARWEPFLPGQRQLETEYPDVSGGISDMARLLSLVINQHNTYGLKCCLCCDLTDLKRVVKSTNCEHVYCKGCLTVALNSARKYQAEGTPEQCPVDDCSVDLVRASPPNTPEGIQNAVKLLTDFKESGDSIGSKWHGGGDRTECFFTATCGREDIGFDPTKMPWGAKLTATVEVILTWLQNSPKDKIIGKAHMKNLNHKSNTLVVFIEFTITAKALGCILEKLGLKFLYYNQIASTPARKVKAYNEFQNNSDIRILVASIKCGGTGLNLQIANLVIIDDIWFNTTVEQQAFGRVNRIGQKKETKLVRILARGTLDERLVMLQDAKAAIVSNVLQDGGHEPTFSNELQLRMLFTAKNKDDMIDGMQKSSRKRKGTSKKTATKASVNESVKTGTETRKTKIKIKVTKRA</sequence>
<evidence type="ECO:0000259" key="13">
    <source>
        <dbReference type="PROSITE" id="PS51194"/>
    </source>
</evidence>
<feature type="region of interest" description="Disordered" evidence="10">
    <location>
        <begin position="1"/>
        <end position="198"/>
    </location>
</feature>
<dbReference type="PROSITE" id="PS50089">
    <property type="entry name" value="ZF_RING_2"/>
    <property type="match status" value="1"/>
</dbReference>
<dbReference type="GO" id="GO:0006281">
    <property type="term" value="P:DNA repair"/>
    <property type="evidence" value="ECO:0007669"/>
    <property type="project" value="TreeGrafter"/>
</dbReference>
<dbReference type="EMBL" id="CAJPIJ010000148">
    <property type="protein sequence ID" value="CAG1991062.1"/>
    <property type="molecule type" value="Genomic_DNA"/>
</dbReference>
<accession>A0A4E9DTM0</accession>
<dbReference type="InterPro" id="IPR050628">
    <property type="entry name" value="SNF2_RAD54_helicase_TF"/>
</dbReference>
<dbReference type="PANTHER" id="PTHR45626">
    <property type="entry name" value="TRANSCRIPTION TERMINATION FACTOR 2-RELATED"/>
    <property type="match status" value="1"/>
</dbReference>
<dbReference type="Gene3D" id="3.30.40.10">
    <property type="entry name" value="Zinc/RING finger domain, C3HC4 (zinc finger)"/>
    <property type="match status" value="1"/>
</dbReference>
<feature type="compositionally biased region" description="Basic and acidic residues" evidence="10">
    <location>
        <begin position="114"/>
        <end position="139"/>
    </location>
</feature>
<dbReference type="SMART" id="SM00487">
    <property type="entry name" value="DEXDc"/>
    <property type="match status" value="1"/>
</dbReference>
<feature type="compositionally biased region" description="Acidic residues" evidence="10">
    <location>
        <begin position="101"/>
        <end position="113"/>
    </location>
</feature>
<feature type="compositionally biased region" description="Basic residues" evidence="10">
    <location>
        <begin position="1054"/>
        <end position="1066"/>
    </location>
</feature>
<dbReference type="InterPro" id="IPR013083">
    <property type="entry name" value="Znf_RING/FYVE/PHD"/>
</dbReference>
<evidence type="ECO:0000256" key="6">
    <source>
        <dbReference type="ARBA" id="ARBA00022806"/>
    </source>
</evidence>
<evidence type="ECO:0000256" key="2">
    <source>
        <dbReference type="ARBA" id="ARBA00022723"/>
    </source>
</evidence>
<dbReference type="PROSITE" id="PS00518">
    <property type="entry name" value="ZF_RING_1"/>
    <property type="match status" value="1"/>
</dbReference>
<keyword evidence="4 9" id="KW-0863">Zinc-finger</keyword>
<feature type="compositionally biased region" description="Basic and acidic residues" evidence="10">
    <location>
        <begin position="613"/>
        <end position="622"/>
    </location>
</feature>
<dbReference type="SUPFAM" id="SSF52540">
    <property type="entry name" value="P-loop containing nucleoside triphosphate hydrolases"/>
    <property type="match status" value="2"/>
</dbReference>
<evidence type="ECO:0000256" key="10">
    <source>
        <dbReference type="SAM" id="MobiDB-lite"/>
    </source>
</evidence>
<feature type="region of interest" description="Disordered" evidence="10">
    <location>
        <begin position="1048"/>
        <end position="1081"/>
    </location>
</feature>
<dbReference type="Proteomes" id="UP000746612">
    <property type="component" value="Unassembled WGS sequence"/>
</dbReference>
<dbReference type="Pfam" id="PF00271">
    <property type="entry name" value="Helicase_C"/>
    <property type="match status" value="1"/>
</dbReference>
<keyword evidence="3" id="KW-0547">Nucleotide-binding</keyword>
<evidence type="ECO:0000256" key="1">
    <source>
        <dbReference type="ARBA" id="ARBA00007025"/>
    </source>
</evidence>
<feature type="compositionally biased region" description="Basic and acidic residues" evidence="10">
    <location>
        <begin position="157"/>
        <end position="187"/>
    </location>
</feature>
<dbReference type="InterPro" id="IPR014001">
    <property type="entry name" value="Helicase_ATP-bd"/>
</dbReference>
<dbReference type="SMART" id="SM00184">
    <property type="entry name" value="RING"/>
    <property type="match status" value="1"/>
</dbReference>
<dbReference type="PANTHER" id="PTHR45626:SF17">
    <property type="entry name" value="HELICASE-LIKE TRANSCRIPTION FACTOR"/>
    <property type="match status" value="1"/>
</dbReference>
<evidence type="ECO:0000256" key="4">
    <source>
        <dbReference type="ARBA" id="ARBA00022771"/>
    </source>
</evidence>
<dbReference type="InterPro" id="IPR017907">
    <property type="entry name" value="Znf_RING_CS"/>
</dbReference>
<feature type="region of interest" description="Disordered" evidence="10">
    <location>
        <begin position="586"/>
        <end position="639"/>
    </location>
</feature>
<dbReference type="SMART" id="SM00490">
    <property type="entry name" value="HELICc"/>
    <property type="match status" value="1"/>
</dbReference>
<evidence type="ECO:0000256" key="5">
    <source>
        <dbReference type="ARBA" id="ARBA00022801"/>
    </source>
</evidence>
<dbReference type="InterPro" id="IPR000330">
    <property type="entry name" value="SNF2_N"/>
</dbReference>
<dbReference type="CDD" id="cd18793">
    <property type="entry name" value="SF2_C_SNF"/>
    <property type="match status" value="1"/>
</dbReference>
<dbReference type="GO" id="GO:0005634">
    <property type="term" value="C:nucleus"/>
    <property type="evidence" value="ECO:0007669"/>
    <property type="project" value="TreeGrafter"/>
</dbReference>
<dbReference type="Gene3D" id="3.40.50.300">
    <property type="entry name" value="P-loop containing nucleotide triphosphate hydrolases"/>
    <property type="match status" value="1"/>
</dbReference>
<dbReference type="GO" id="GO:0004386">
    <property type="term" value="F:helicase activity"/>
    <property type="evidence" value="ECO:0007669"/>
    <property type="project" value="UniProtKB-KW"/>
</dbReference>
<reference evidence="14" key="2">
    <citation type="submission" date="2021-03" db="EMBL/GenBank/DDBJ databases">
        <authorList>
            <person name="Alouane T."/>
            <person name="Langin T."/>
            <person name="Bonhomme L."/>
        </authorList>
    </citation>
    <scope>NUCLEOTIDE SEQUENCE</scope>
    <source>
        <strain evidence="14">MDC_Fg202</strain>
    </source>
</reference>
<keyword evidence="8" id="KW-0067">ATP-binding</keyword>
<name>A0A4E9DTM0_GIBZA</name>
<dbReference type="Pfam" id="PF00176">
    <property type="entry name" value="SNF2-rel_dom"/>
    <property type="match status" value="1"/>
</dbReference>
<evidence type="ECO:0000256" key="7">
    <source>
        <dbReference type="ARBA" id="ARBA00022833"/>
    </source>
</evidence>
<dbReference type="EMBL" id="CAAKMV010000066">
    <property type="protein sequence ID" value="VIO53458.1"/>
    <property type="molecule type" value="Genomic_DNA"/>
</dbReference>
<dbReference type="GO" id="GO:0008094">
    <property type="term" value="F:ATP-dependent activity, acting on DNA"/>
    <property type="evidence" value="ECO:0007669"/>
    <property type="project" value="TreeGrafter"/>
</dbReference>
<feature type="domain" description="RING-type" evidence="11">
    <location>
        <begin position="734"/>
        <end position="784"/>
    </location>
</feature>
<evidence type="ECO:0000256" key="3">
    <source>
        <dbReference type="ARBA" id="ARBA00022741"/>
    </source>
</evidence>
<dbReference type="GO" id="GO:0016787">
    <property type="term" value="F:hydrolase activity"/>
    <property type="evidence" value="ECO:0007669"/>
    <property type="project" value="UniProtKB-KW"/>
</dbReference>
<evidence type="ECO:0000256" key="9">
    <source>
        <dbReference type="PROSITE-ProRule" id="PRU00175"/>
    </source>
</evidence>